<keyword evidence="3" id="KW-1185">Reference proteome</keyword>
<keyword evidence="1" id="KW-1133">Transmembrane helix</keyword>
<feature type="transmembrane region" description="Helical" evidence="1">
    <location>
        <begin position="25"/>
        <end position="46"/>
    </location>
</feature>
<dbReference type="EMBL" id="KE560592">
    <property type="protein sequence ID" value="EPZ36328.1"/>
    <property type="molecule type" value="Genomic_DNA"/>
</dbReference>
<evidence type="ECO:0000313" key="2">
    <source>
        <dbReference type="EMBL" id="EPZ36328.1"/>
    </source>
</evidence>
<dbReference type="HOGENOM" id="CLU_2943076_0_0_1"/>
<keyword evidence="1" id="KW-0812">Transmembrane</keyword>
<gene>
    <name evidence="2" type="ORF">O9G_006394</name>
</gene>
<reference evidence="2 3" key="1">
    <citation type="journal article" date="2013" name="Curr. Biol.">
        <title>Shared signatures of parasitism and phylogenomics unite Cryptomycota and microsporidia.</title>
        <authorList>
            <person name="James T.Y."/>
            <person name="Pelin A."/>
            <person name="Bonen L."/>
            <person name="Ahrendt S."/>
            <person name="Sain D."/>
            <person name="Corradi N."/>
            <person name="Stajich J.E."/>
        </authorList>
    </citation>
    <scope>NUCLEOTIDE SEQUENCE [LARGE SCALE GENOMIC DNA]</scope>
    <source>
        <strain evidence="2 3">CSF55</strain>
    </source>
</reference>
<evidence type="ECO:0000256" key="1">
    <source>
        <dbReference type="SAM" id="Phobius"/>
    </source>
</evidence>
<sequence>MCCITWKTARIFLILHHHCLGLNILLLKLLIILLKLLIILVIVVLLEFKREIYITFIIVV</sequence>
<protein>
    <submittedName>
        <fullName evidence="2">Uncharacterized protein</fullName>
    </submittedName>
</protein>
<evidence type="ECO:0000313" key="3">
    <source>
        <dbReference type="Proteomes" id="UP000030755"/>
    </source>
</evidence>
<dbReference type="Proteomes" id="UP000030755">
    <property type="component" value="Unassembled WGS sequence"/>
</dbReference>
<accession>A0A075B1U1</accession>
<keyword evidence="1" id="KW-0472">Membrane</keyword>
<proteinExistence type="predicted"/>
<dbReference type="AlphaFoldDB" id="A0A075B1U1"/>
<organism evidence="2 3">
    <name type="scientific">Rozella allomycis (strain CSF55)</name>
    <dbReference type="NCBI Taxonomy" id="988480"/>
    <lineage>
        <taxon>Eukaryota</taxon>
        <taxon>Fungi</taxon>
        <taxon>Fungi incertae sedis</taxon>
        <taxon>Cryptomycota</taxon>
        <taxon>Cryptomycota incertae sedis</taxon>
        <taxon>Rozella</taxon>
    </lineage>
</organism>
<name>A0A075B1U1_ROZAC</name>